<evidence type="ECO:0000313" key="8">
    <source>
        <dbReference type="Proteomes" id="UP001157156"/>
    </source>
</evidence>
<proteinExistence type="inferred from homology"/>
<keyword evidence="8" id="KW-1185">Reference proteome</keyword>
<dbReference type="PANTHER" id="PTHR42788">
    <property type="entry name" value="TAURINE IMPORT ATP-BINDING PROTEIN-RELATED"/>
    <property type="match status" value="1"/>
</dbReference>
<organism evidence="7 8">
    <name type="scientific">Vibrio algivorus</name>
    <dbReference type="NCBI Taxonomy" id="1667024"/>
    <lineage>
        <taxon>Bacteria</taxon>
        <taxon>Pseudomonadati</taxon>
        <taxon>Pseudomonadota</taxon>
        <taxon>Gammaproteobacteria</taxon>
        <taxon>Vibrionales</taxon>
        <taxon>Vibrionaceae</taxon>
        <taxon>Vibrio</taxon>
    </lineage>
</organism>
<dbReference type="InterPro" id="IPR003439">
    <property type="entry name" value="ABC_transporter-like_ATP-bd"/>
</dbReference>
<evidence type="ECO:0000313" key="7">
    <source>
        <dbReference type="EMBL" id="GLT15488.1"/>
    </source>
</evidence>
<sequence length="277" mass="30523">MSTKATSPRATAPRTTSLETTSSSAMPTKTIGIQLINACLQYKDSQAPTLSGINMTIPAGQWTVLLGRSGCGKTTILRYLAGLLDDKVEWQGELITTDNLLLTEHIAYMAQQDLLLPWLNVLDNVCLSSRFNHSQRDLHKDQPRALKLLQQVGLVDYCYAKPDQLSGGMRQRVALARTLMQDKPVVLMDEPFSALDAVTRHKLQTLSADLLKDKTVVLITHDPQEAVRLANQLYVLQGSPAKAQPLAVPESAIPRVLDGECAALQHAILQQLEKDYE</sequence>
<reference evidence="8" key="1">
    <citation type="journal article" date="2019" name="Int. J. Syst. Evol. Microbiol.">
        <title>The Global Catalogue of Microorganisms (GCM) 10K type strain sequencing project: providing services to taxonomists for standard genome sequencing and annotation.</title>
        <authorList>
            <consortium name="The Broad Institute Genomics Platform"/>
            <consortium name="The Broad Institute Genome Sequencing Center for Infectious Disease"/>
            <person name="Wu L."/>
            <person name="Ma J."/>
        </authorList>
    </citation>
    <scope>NUCLEOTIDE SEQUENCE [LARGE SCALE GENOMIC DNA]</scope>
    <source>
        <strain evidence="8">NBRC 111146</strain>
    </source>
</reference>
<dbReference type="PROSITE" id="PS00211">
    <property type="entry name" value="ABC_TRANSPORTER_1"/>
    <property type="match status" value="1"/>
</dbReference>
<comment type="similarity">
    <text evidence="1">Belongs to the ABC transporter superfamily.</text>
</comment>
<keyword evidence="4 7" id="KW-0067">ATP-binding</keyword>
<dbReference type="EMBL" id="BSPV01000009">
    <property type="protein sequence ID" value="GLT15488.1"/>
    <property type="molecule type" value="Genomic_DNA"/>
</dbReference>
<name>A0ABQ6EQS6_9VIBR</name>
<feature type="compositionally biased region" description="Low complexity" evidence="5">
    <location>
        <begin position="1"/>
        <end position="17"/>
    </location>
</feature>
<evidence type="ECO:0000256" key="2">
    <source>
        <dbReference type="ARBA" id="ARBA00022448"/>
    </source>
</evidence>
<evidence type="ECO:0000256" key="4">
    <source>
        <dbReference type="ARBA" id="ARBA00022840"/>
    </source>
</evidence>
<evidence type="ECO:0000256" key="5">
    <source>
        <dbReference type="SAM" id="MobiDB-lite"/>
    </source>
</evidence>
<feature type="region of interest" description="Disordered" evidence="5">
    <location>
        <begin position="1"/>
        <end position="25"/>
    </location>
</feature>
<dbReference type="GO" id="GO:0005524">
    <property type="term" value="F:ATP binding"/>
    <property type="evidence" value="ECO:0007669"/>
    <property type="project" value="UniProtKB-KW"/>
</dbReference>
<dbReference type="PROSITE" id="PS50893">
    <property type="entry name" value="ABC_TRANSPORTER_2"/>
    <property type="match status" value="1"/>
</dbReference>
<dbReference type="InterPro" id="IPR050166">
    <property type="entry name" value="ABC_transporter_ATP-bind"/>
</dbReference>
<dbReference type="InterPro" id="IPR027417">
    <property type="entry name" value="P-loop_NTPase"/>
</dbReference>
<evidence type="ECO:0000259" key="6">
    <source>
        <dbReference type="PROSITE" id="PS50893"/>
    </source>
</evidence>
<dbReference type="SUPFAM" id="SSF52540">
    <property type="entry name" value="P-loop containing nucleoside triphosphate hydrolases"/>
    <property type="match status" value="1"/>
</dbReference>
<accession>A0ABQ6EQS6</accession>
<dbReference type="Pfam" id="PF00005">
    <property type="entry name" value="ABC_tran"/>
    <property type="match status" value="1"/>
</dbReference>
<dbReference type="Gene3D" id="3.40.50.300">
    <property type="entry name" value="P-loop containing nucleotide triphosphate hydrolases"/>
    <property type="match status" value="1"/>
</dbReference>
<keyword evidence="2" id="KW-0813">Transport</keyword>
<evidence type="ECO:0000256" key="3">
    <source>
        <dbReference type="ARBA" id="ARBA00022741"/>
    </source>
</evidence>
<dbReference type="PANTHER" id="PTHR42788:SF19">
    <property type="entry name" value="ALIPHATIC SULFONATES IMPORT ATP-BINDING PROTEIN SSUB 2"/>
    <property type="match status" value="1"/>
</dbReference>
<feature type="domain" description="ABC transporter" evidence="6">
    <location>
        <begin position="33"/>
        <end position="263"/>
    </location>
</feature>
<dbReference type="SMART" id="SM00382">
    <property type="entry name" value="AAA"/>
    <property type="match status" value="1"/>
</dbReference>
<dbReference type="Proteomes" id="UP001157156">
    <property type="component" value="Unassembled WGS sequence"/>
</dbReference>
<evidence type="ECO:0000256" key="1">
    <source>
        <dbReference type="ARBA" id="ARBA00005417"/>
    </source>
</evidence>
<gene>
    <name evidence="7" type="ORF">GCM10007931_24630</name>
</gene>
<dbReference type="InterPro" id="IPR003593">
    <property type="entry name" value="AAA+_ATPase"/>
</dbReference>
<dbReference type="InterPro" id="IPR017871">
    <property type="entry name" value="ABC_transporter-like_CS"/>
</dbReference>
<protein>
    <submittedName>
        <fullName evidence="7">ABC transporter ATP-binding protein</fullName>
    </submittedName>
</protein>
<comment type="caution">
    <text evidence="7">The sequence shown here is derived from an EMBL/GenBank/DDBJ whole genome shotgun (WGS) entry which is preliminary data.</text>
</comment>
<keyword evidence="3" id="KW-0547">Nucleotide-binding</keyword>